<dbReference type="STRING" id="472175.EL18_01783"/>
<dbReference type="GO" id="GO:0008999">
    <property type="term" value="F:protein-N-terminal-alanine acetyltransferase activity"/>
    <property type="evidence" value="ECO:0007669"/>
    <property type="project" value="TreeGrafter"/>
</dbReference>
<keyword evidence="2" id="KW-0012">Acyltransferase</keyword>
<reference evidence="5 6" key="1">
    <citation type="submission" date="2014-05" db="EMBL/GenBank/DDBJ databases">
        <title>Draft Genome Sequence of Nitratireductor basaltis Strain UMTGB225, A Marine Bacterium Isolated from Green Barrel Tunicate.</title>
        <authorList>
            <person name="Gan H.Y."/>
        </authorList>
    </citation>
    <scope>NUCLEOTIDE SEQUENCE [LARGE SCALE GENOMIC DNA]</scope>
    <source>
        <strain evidence="5 6">UMTGB225</strain>
    </source>
</reference>
<dbReference type="SUPFAM" id="SSF55729">
    <property type="entry name" value="Acyl-CoA N-acyltransferases (Nat)"/>
    <property type="match status" value="1"/>
</dbReference>
<keyword evidence="1 5" id="KW-0808">Transferase</keyword>
<proteinExistence type="inferred from homology"/>
<dbReference type="Gene3D" id="3.40.630.30">
    <property type="match status" value="1"/>
</dbReference>
<dbReference type="PANTHER" id="PTHR43792">
    <property type="entry name" value="GNAT FAMILY, PUTATIVE (AFU_ORTHOLOGUE AFUA_3G00765)-RELATED-RELATED"/>
    <property type="match status" value="1"/>
</dbReference>
<comment type="caution">
    <text evidence="5">The sequence shown here is derived from an EMBL/GenBank/DDBJ whole genome shotgun (WGS) entry which is preliminary data.</text>
</comment>
<evidence type="ECO:0000313" key="6">
    <source>
        <dbReference type="Proteomes" id="UP000053675"/>
    </source>
</evidence>
<name>A0A084UCQ7_9HYPH</name>
<evidence type="ECO:0000256" key="1">
    <source>
        <dbReference type="ARBA" id="ARBA00022679"/>
    </source>
</evidence>
<dbReference type="PANTHER" id="PTHR43792:SF8">
    <property type="entry name" value="[RIBOSOMAL PROTEIN US5]-ALANINE N-ACETYLTRANSFERASE"/>
    <property type="match status" value="1"/>
</dbReference>
<dbReference type="RefSeq" id="WP_036481926.1">
    <property type="nucleotide sequence ID" value="NZ_JMQM01000001.1"/>
</dbReference>
<accession>A0A084UCQ7</accession>
<gene>
    <name evidence="5" type="ORF">EL18_01783</name>
</gene>
<dbReference type="AlphaFoldDB" id="A0A084UCQ7"/>
<dbReference type="PATRIC" id="fig|472175.3.peg.1792"/>
<comment type="similarity">
    <text evidence="3">Belongs to the acetyltransferase family. RimJ subfamily.</text>
</comment>
<organism evidence="5 6">
    <name type="scientific">Nitratireductor basaltis</name>
    <dbReference type="NCBI Taxonomy" id="472175"/>
    <lineage>
        <taxon>Bacteria</taxon>
        <taxon>Pseudomonadati</taxon>
        <taxon>Pseudomonadota</taxon>
        <taxon>Alphaproteobacteria</taxon>
        <taxon>Hyphomicrobiales</taxon>
        <taxon>Phyllobacteriaceae</taxon>
        <taxon>Nitratireductor</taxon>
    </lineage>
</organism>
<keyword evidence="6" id="KW-1185">Reference proteome</keyword>
<dbReference type="InterPro" id="IPR016181">
    <property type="entry name" value="Acyl_CoA_acyltransferase"/>
</dbReference>
<evidence type="ECO:0000313" key="5">
    <source>
        <dbReference type="EMBL" id="KFB10743.1"/>
    </source>
</evidence>
<dbReference type="GO" id="GO:0005737">
    <property type="term" value="C:cytoplasm"/>
    <property type="evidence" value="ECO:0007669"/>
    <property type="project" value="TreeGrafter"/>
</dbReference>
<dbReference type="InterPro" id="IPR000182">
    <property type="entry name" value="GNAT_dom"/>
</dbReference>
<evidence type="ECO:0000259" key="4">
    <source>
        <dbReference type="PROSITE" id="PS51186"/>
    </source>
</evidence>
<evidence type="ECO:0000256" key="3">
    <source>
        <dbReference type="ARBA" id="ARBA00038502"/>
    </source>
</evidence>
<dbReference type="EMBL" id="JMQM01000001">
    <property type="protein sequence ID" value="KFB10743.1"/>
    <property type="molecule type" value="Genomic_DNA"/>
</dbReference>
<evidence type="ECO:0000256" key="2">
    <source>
        <dbReference type="ARBA" id="ARBA00023315"/>
    </source>
</evidence>
<dbReference type="Proteomes" id="UP000053675">
    <property type="component" value="Unassembled WGS sequence"/>
</dbReference>
<dbReference type="InterPro" id="IPR051531">
    <property type="entry name" value="N-acetyltransferase"/>
</dbReference>
<dbReference type="OrthoDB" id="9801669at2"/>
<dbReference type="eggNOG" id="COG1670">
    <property type="taxonomic scope" value="Bacteria"/>
</dbReference>
<protein>
    <submittedName>
        <fullName evidence="5">N-acetyltransferase GCN5</fullName>
    </submittedName>
</protein>
<dbReference type="Pfam" id="PF13302">
    <property type="entry name" value="Acetyltransf_3"/>
    <property type="match status" value="1"/>
</dbReference>
<feature type="domain" description="N-acetyltransferase" evidence="4">
    <location>
        <begin position="27"/>
        <end position="189"/>
    </location>
</feature>
<dbReference type="PROSITE" id="PS51186">
    <property type="entry name" value="GNAT"/>
    <property type="match status" value="1"/>
</dbReference>
<sequence length="198" mass="22602">MFQPPFLRRDLPTLKGGRVSLRMPAHSDYRQWAALREESRDFLVPWEPAWSADELSRQAFRQRLRRYRDEYDRGTGLTFFVFLQETEALAGGLSLSNIRRGVAQTATIGYWMGAPHAGQGLMLDALKLVIPFAFGRLSLHRLEAACIPENQRSVRLLEKAGFRREGLARSYLKINGAWQDHVLYALVAGEHQMETGRG</sequence>